<evidence type="ECO:0000256" key="6">
    <source>
        <dbReference type="SAM" id="MobiDB-lite"/>
    </source>
</evidence>
<dbReference type="SMART" id="SM00980">
    <property type="entry name" value="THAP"/>
    <property type="match status" value="1"/>
</dbReference>
<keyword evidence="9" id="KW-1185">Reference proteome</keyword>
<feature type="compositionally biased region" description="Polar residues" evidence="6">
    <location>
        <begin position="99"/>
        <end position="109"/>
    </location>
</feature>
<dbReference type="PANTHER" id="PTHR46927">
    <property type="entry name" value="AGAP005574-PA"/>
    <property type="match status" value="1"/>
</dbReference>
<name>A0AAV0WHW9_9HEMI</name>
<keyword evidence="1" id="KW-0479">Metal-binding</keyword>
<evidence type="ECO:0000256" key="2">
    <source>
        <dbReference type="ARBA" id="ARBA00022771"/>
    </source>
</evidence>
<sequence length="332" mass="38574">MVNKCCVIGCKTLYVREGIVNFKLHRFPLSNPETLPVWIAATGRGKDWTPCKSSRLCGNHFEDSEYKLGHGKNVLKSTSVPTIEYHVDVLRYNRRKPLNCNNMEQTNKPLKSDPVDSSDANDETVQLDYNDLNNFKYKHQNKGENYDHGKSYNKNENEKCTKENDHLHVIKLENSYNNGDDASHDDAIKNDYEGFNDEPKNYICNRENQCYMFTSSFNEGAESIVITPPEEPLNMDIDQKAADLKFKKIMDLKLKKQQLRTKNIYRLYFKALEKKKFRKHEKCKNSFNNDADSFAAFIGAQMKDLLPHRKVYLSAQHKIQKILMKAQLKITN</sequence>
<dbReference type="PROSITE" id="PS50950">
    <property type="entry name" value="ZF_THAP"/>
    <property type="match status" value="1"/>
</dbReference>
<keyword evidence="2 5" id="KW-0863">Zinc-finger</keyword>
<feature type="domain" description="THAP-type" evidence="7">
    <location>
        <begin position="1"/>
        <end position="84"/>
    </location>
</feature>
<evidence type="ECO:0000313" key="9">
    <source>
        <dbReference type="Proteomes" id="UP001160148"/>
    </source>
</evidence>
<dbReference type="InterPro" id="IPR006612">
    <property type="entry name" value="THAP_Znf"/>
</dbReference>
<dbReference type="EMBL" id="CARXXK010000002">
    <property type="protein sequence ID" value="CAI6355402.1"/>
    <property type="molecule type" value="Genomic_DNA"/>
</dbReference>
<evidence type="ECO:0000256" key="5">
    <source>
        <dbReference type="PROSITE-ProRule" id="PRU00309"/>
    </source>
</evidence>
<comment type="caution">
    <text evidence="8">The sequence shown here is derived from an EMBL/GenBank/DDBJ whole genome shotgun (WGS) entry which is preliminary data.</text>
</comment>
<keyword evidence="4 5" id="KW-0238">DNA-binding</keyword>
<dbReference type="SMART" id="SM00692">
    <property type="entry name" value="DM3"/>
    <property type="match status" value="1"/>
</dbReference>
<evidence type="ECO:0000259" key="7">
    <source>
        <dbReference type="PROSITE" id="PS50950"/>
    </source>
</evidence>
<dbReference type="GO" id="GO:0003677">
    <property type="term" value="F:DNA binding"/>
    <property type="evidence" value="ECO:0007669"/>
    <property type="project" value="UniProtKB-UniRule"/>
</dbReference>
<accession>A0AAV0WHW9</accession>
<evidence type="ECO:0000256" key="3">
    <source>
        <dbReference type="ARBA" id="ARBA00022833"/>
    </source>
</evidence>
<organism evidence="8 9">
    <name type="scientific">Macrosiphum euphorbiae</name>
    <name type="common">potato aphid</name>
    <dbReference type="NCBI Taxonomy" id="13131"/>
    <lineage>
        <taxon>Eukaryota</taxon>
        <taxon>Metazoa</taxon>
        <taxon>Ecdysozoa</taxon>
        <taxon>Arthropoda</taxon>
        <taxon>Hexapoda</taxon>
        <taxon>Insecta</taxon>
        <taxon>Pterygota</taxon>
        <taxon>Neoptera</taxon>
        <taxon>Paraneoptera</taxon>
        <taxon>Hemiptera</taxon>
        <taxon>Sternorrhyncha</taxon>
        <taxon>Aphidomorpha</taxon>
        <taxon>Aphidoidea</taxon>
        <taxon>Aphididae</taxon>
        <taxon>Macrosiphini</taxon>
        <taxon>Macrosiphum</taxon>
    </lineage>
</organism>
<feature type="region of interest" description="Disordered" evidence="6">
    <location>
        <begin position="98"/>
        <end position="121"/>
    </location>
</feature>
<reference evidence="8 9" key="1">
    <citation type="submission" date="2023-01" db="EMBL/GenBank/DDBJ databases">
        <authorList>
            <person name="Whitehead M."/>
        </authorList>
    </citation>
    <scope>NUCLEOTIDE SEQUENCE [LARGE SCALE GENOMIC DNA]</scope>
</reference>
<protein>
    <recommendedName>
        <fullName evidence="7">THAP-type domain-containing protein</fullName>
    </recommendedName>
</protein>
<dbReference type="AlphaFoldDB" id="A0AAV0WHW9"/>
<dbReference type="Pfam" id="PF05485">
    <property type="entry name" value="THAP"/>
    <property type="match status" value="1"/>
</dbReference>
<dbReference type="PANTHER" id="PTHR46927:SF3">
    <property type="entry name" value="THAP-TYPE DOMAIN-CONTAINING PROTEIN"/>
    <property type="match status" value="1"/>
</dbReference>
<dbReference type="InterPro" id="IPR052224">
    <property type="entry name" value="THAP_domain_protein"/>
</dbReference>
<dbReference type="Proteomes" id="UP001160148">
    <property type="component" value="Unassembled WGS sequence"/>
</dbReference>
<keyword evidence="3" id="KW-0862">Zinc</keyword>
<dbReference type="GO" id="GO:0008270">
    <property type="term" value="F:zinc ion binding"/>
    <property type="evidence" value="ECO:0007669"/>
    <property type="project" value="UniProtKB-KW"/>
</dbReference>
<gene>
    <name evidence="8" type="ORF">MEUPH1_LOCUS11264</name>
</gene>
<evidence type="ECO:0000256" key="4">
    <source>
        <dbReference type="ARBA" id="ARBA00023125"/>
    </source>
</evidence>
<evidence type="ECO:0000313" key="8">
    <source>
        <dbReference type="EMBL" id="CAI6355402.1"/>
    </source>
</evidence>
<evidence type="ECO:0000256" key="1">
    <source>
        <dbReference type="ARBA" id="ARBA00022723"/>
    </source>
</evidence>
<dbReference type="SUPFAM" id="SSF57716">
    <property type="entry name" value="Glucocorticoid receptor-like (DNA-binding domain)"/>
    <property type="match status" value="1"/>
</dbReference>
<proteinExistence type="predicted"/>